<accession>M4S5C4</accession>
<sequence>MCNVNLSRSKGQKQLAFAPSSLILANTFLLLNEALRL</sequence>
<keyword evidence="2" id="KW-1185">Reference proteome</keyword>
<name>M4S5C4_9ALTE</name>
<proteinExistence type="predicted"/>
<dbReference type="KEGG" id="gps:C427_3739"/>
<protein>
    <submittedName>
        <fullName evidence="1">Uncharacterized protein</fullName>
    </submittedName>
</protein>
<organism evidence="1 2">
    <name type="scientific">Paraglaciecola psychrophila 170</name>
    <dbReference type="NCBI Taxonomy" id="1129794"/>
    <lineage>
        <taxon>Bacteria</taxon>
        <taxon>Pseudomonadati</taxon>
        <taxon>Pseudomonadota</taxon>
        <taxon>Gammaproteobacteria</taxon>
        <taxon>Alteromonadales</taxon>
        <taxon>Alteromonadaceae</taxon>
        <taxon>Paraglaciecola</taxon>
    </lineage>
</organism>
<dbReference type="STRING" id="1129794.C427_3739"/>
<dbReference type="AlphaFoldDB" id="M4S5C4"/>
<gene>
    <name evidence="1" type="ORF">C427_3739</name>
</gene>
<evidence type="ECO:0000313" key="2">
    <source>
        <dbReference type="Proteomes" id="UP000011864"/>
    </source>
</evidence>
<dbReference type="EMBL" id="CP003837">
    <property type="protein sequence ID" value="AGH45847.1"/>
    <property type="molecule type" value="Genomic_DNA"/>
</dbReference>
<evidence type="ECO:0000313" key="1">
    <source>
        <dbReference type="EMBL" id="AGH45847.1"/>
    </source>
</evidence>
<dbReference type="HOGENOM" id="CLU_3346945_0_0_6"/>
<dbReference type="PATRIC" id="fig|1129794.4.peg.3724"/>
<reference evidence="1 2" key="1">
    <citation type="journal article" date="2013" name="Genome Announc.">
        <title>Complete Genome Sequence of Glaciecola psychrophila Strain 170T.</title>
        <authorList>
            <person name="Yin J."/>
            <person name="Chen J."/>
            <person name="Liu G."/>
            <person name="Yu Y."/>
            <person name="Song L."/>
            <person name="Wang X."/>
            <person name="Qu X."/>
        </authorList>
    </citation>
    <scope>NUCLEOTIDE SEQUENCE [LARGE SCALE GENOMIC DNA]</scope>
    <source>
        <strain evidence="1 2">170</strain>
    </source>
</reference>
<dbReference type="Proteomes" id="UP000011864">
    <property type="component" value="Chromosome"/>
</dbReference>